<evidence type="ECO:0000256" key="7">
    <source>
        <dbReference type="ARBA" id="ARBA00023136"/>
    </source>
</evidence>
<keyword evidence="3" id="KW-0813">Transport</keyword>
<evidence type="ECO:0000313" key="10">
    <source>
        <dbReference type="EMBL" id="QHQ62081.1"/>
    </source>
</evidence>
<keyword evidence="11" id="KW-1185">Reference proteome</keyword>
<dbReference type="InterPro" id="IPR002898">
    <property type="entry name" value="MotA_ExbB_proton_chnl"/>
</dbReference>
<evidence type="ECO:0000256" key="6">
    <source>
        <dbReference type="ARBA" id="ARBA00022989"/>
    </source>
</evidence>
<dbReference type="InterPro" id="IPR047055">
    <property type="entry name" value="MotA-like"/>
</dbReference>
<feature type="domain" description="MotA/TolQ/ExbB proton channel" evidence="9">
    <location>
        <begin position="108"/>
        <end position="226"/>
    </location>
</feature>
<evidence type="ECO:0000313" key="11">
    <source>
        <dbReference type="Proteomes" id="UP000464314"/>
    </source>
</evidence>
<dbReference type="EMBL" id="CP048000">
    <property type="protein sequence ID" value="QHQ62081.1"/>
    <property type="molecule type" value="Genomic_DNA"/>
</dbReference>
<dbReference type="Proteomes" id="UP000464314">
    <property type="component" value="Chromosome"/>
</dbReference>
<evidence type="ECO:0000256" key="5">
    <source>
        <dbReference type="ARBA" id="ARBA00022692"/>
    </source>
</evidence>
<keyword evidence="5 8" id="KW-0812">Transmembrane</keyword>
<keyword evidence="7 8" id="KW-0472">Membrane</keyword>
<dbReference type="InterPro" id="IPR000540">
    <property type="entry name" value="Flag_MotA_CS"/>
</dbReference>
<keyword evidence="4" id="KW-1003">Cell membrane</keyword>
<dbReference type="PANTHER" id="PTHR30433:SF2">
    <property type="entry name" value="MOTILITY PROTEIN A"/>
    <property type="match status" value="1"/>
</dbReference>
<name>A0A6P1TQA9_9FIRM</name>
<reference evidence="10 11" key="1">
    <citation type="submission" date="2020-01" db="EMBL/GenBank/DDBJ databases">
        <title>Genome analysis of Anaerocolumna sp. CBA3638.</title>
        <authorList>
            <person name="Kim J."/>
            <person name="Roh S.W."/>
        </authorList>
    </citation>
    <scope>NUCLEOTIDE SEQUENCE [LARGE SCALE GENOMIC DNA]</scope>
    <source>
        <strain evidence="10 11">CBA3638</strain>
    </source>
</reference>
<feature type="transmembrane region" description="Helical" evidence="8">
    <location>
        <begin position="189"/>
        <end position="212"/>
    </location>
</feature>
<dbReference type="RefSeq" id="WP_161838906.1">
    <property type="nucleotide sequence ID" value="NZ_CP048000.1"/>
</dbReference>
<proteinExistence type="inferred from homology"/>
<dbReference type="KEGG" id="anr:Ana3638_15885"/>
<dbReference type="AlphaFoldDB" id="A0A6P1TQA9"/>
<evidence type="ECO:0000256" key="2">
    <source>
        <dbReference type="ARBA" id="ARBA00008038"/>
    </source>
</evidence>
<comment type="similarity">
    <text evidence="2">Belongs to the MotA family.</text>
</comment>
<comment type="subcellular location">
    <subcellularLocation>
        <location evidence="1">Cell membrane</location>
        <topology evidence="1">Multi-pass membrane protein</topology>
    </subcellularLocation>
</comment>
<evidence type="ECO:0000256" key="3">
    <source>
        <dbReference type="ARBA" id="ARBA00022448"/>
    </source>
</evidence>
<feature type="transmembrane region" description="Helical" evidence="8">
    <location>
        <begin position="5"/>
        <end position="22"/>
    </location>
</feature>
<sequence>MNIASIIGLISGIIIMIFGIAFQQDSMSFDFTMVMNFIDIPSVLITFGGSFTTLITMEPNMKSYLGKLASFRLVLHTPAVNEIETIRSIIGLSNVARKEGLLALEETANGIEDEFLKKGILLIVDGTDPELVRSIMETELNCIEGRHKEVIGFWDKLSAMGPAWGMIGTLIGLINMLKDLNDPSTIGPNMAVALVTTFYGSLLANWVCIPVVNKLKINNSSEIQMKEVIVEGLLSIQAGENPRVIEEKLKSFLNPANRIEFDAAEGGEVDG</sequence>
<dbReference type="GO" id="GO:0071978">
    <property type="term" value="P:bacterial-type flagellum-dependent swarming motility"/>
    <property type="evidence" value="ECO:0007669"/>
    <property type="project" value="InterPro"/>
</dbReference>
<dbReference type="GO" id="GO:0006935">
    <property type="term" value="P:chemotaxis"/>
    <property type="evidence" value="ECO:0007669"/>
    <property type="project" value="InterPro"/>
</dbReference>
<organism evidence="10 11">
    <name type="scientific">Anaerocolumna sedimenticola</name>
    <dbReference type="NCBI Taxonomy" id="2696063"/>
    <lineage>
        <taxon>Bacteria</taxon>
        <taxon>Bacillati</taxon>
        <taxon>Bacillota</taxon>
        <taxon>Clostridia</taxon>
        <taxon>Lachnospirales</taxon>
        <taxon>Lachnospiraceae</taxon>
        <taxon>Anaerocolumna</taxon>
    </lineage>
</organism>
<dbReference type="GO" id="GO:0005886">
    <property type="term" value="C:plasma membrane"/>
    <property type="evidence" value="ECO:0007669"/>
    <property type="project" value="UniProtKB-SubCell"/>
</dbReference>
<evidence type="ECO:0000259" key="9">
    <source>
        <dbReference type="Pfam" id="PF01618"/>
    </source>
</evidence>
<evidence type="ECO:0000256" key="1">
    <source>
        <dbReference type="ARBA" id="ARBA00004651"/>
    </source>
</evidence>
<keyword evidence="6 8" id="KW-1133">Transmembrane helix</keyword>
<feature type="transmembrane region" description="Helical" evidence="8">
    <location>
        <begin position="157"/>
        <end position="177"/>
    </location>
</feature>
<dbReference type="PANTHER" id="PTHR30433">
    <property type="entry name" value="CHEMOTAXIS PROTEIN MOTA"/>
    <property type="match status" value="1"/>
</dbReference>
<feature type="transmembrane region" description="Helical" evidence="8">
    <location>
        <begin position="34"/>
        <end position="57"/>
    </location>
</feature>
<evidence type="ECO:0000256" key="4">
    <source>
        <dbReference type="ARBA" id="ARBA00022475"/>
    </source>
</evidence>
<accession>A0A6P1TQA9</accession>
<protein>
    <submittedName>
        <fullName evidence="10">Motility protein A</fullName>
    </submittedName>
</protein>
<evidence type="ECO:0000256" key="8">
    <source>
        <dbReference type="SAM" id="Phobius"/>
    </source>
</evidence>
<dbReference type="Pfam" id="PF01618">
    <property type="entry name" value="MotA_ExbB"/>
    <property type="match status" value="1"/>
</dbReference>
<dbReference type="PROSITE" id="PS01307">
    <property type="entry name" value="MOTA"/>
    <property type="match status" value="1"/>
</dbReference>
<gene>
    <name evidence="10" type="ORF">Ana3638_15885</name>
</gene>